<keyword evidence="2" id="KW-1185">Reference proteome</keyword>
<gene>
    <name evidence="1" type="ORF">FB474_0079</name>
</gene>
<protein>
    <submittedName>
        <fullName evidence="1">Uncharacterized protein</fullName>
    </submittedName>
</protein>
<evidence type="ECO:0000313" key="2">
    <source>
        <dbReference type="Proteomes" id="UP000319514"/>
    </source>
</evidence>
<evidence type="ECO:0000313" key="1">
    <source>
        <dbReference type="EMBL" id="TQL58743.1"/>
    </source>
</evidence>
<reference evidence="1 2" key="1">
    <citation type="submission" date="2019-06" db="EMBL/GenBank/DDBJ databases">
        <title>Sequencing the genomes of 1000 actinobacteria strains.</title>
        <authorList>
            <person name="Klenk H.-P."/>
        </authorList>
    </citation>
    <scope>NUCLEOTIDE SEQUENCE [LARGE SCALE GENOMIC DNA]</scope>
    <source>
        <strain evidence="1 2">DSM 18082</strain>
    </source>
</reference>
<name>A0A542ZEH3_9MICO</name>
<accession>A0A542ZEH3</accession>
<dbReference type="AlphaFoldDB" id="A0A542ZEH3"/>
<dbReference type="Proteomes" id="UP000319514">
    <property type="component" value="Unassembled WGS sequence"/>
</dbReference>
<dbReference type="EMBL" id="VFOQ01000001">
    <property type="protein sequence ID" value="TQL58743.1"/>
    <property type="molecule type" value="Genomic_DNA"/>
</dbReference>
<sequence length="429" mass="45098">MTTGTSTPVALPGVSENLTVARLASGRILALVPDPAVTAQMRSLRAHRVRLVPDEAAVAGQPGVHRCEGRHGDLDVVHVEKGARVEGVFGWTVAASRVEDLAEVLAATYPGRDVATASLTAFADLASTVSVSVSTDGALLVRAPYDHHVIHELRAREGRWDSALKVWRVPAREANTVAGILRRRFGTREAEVASAEAAWETARDLIGQALDAGRDLPASVSLRGDVDAGNVVIRAPFRTDLPAAMKARGGRWDVTREAWIVPAGSAIDAIAAIRAALGTSDAPLPDPATDGGFPALPWGTRRRNAKDGACDTCGGSVSAGHGVLSRCHGEGHYTYSAWHGGALGGFCDQDRWHVTCRGCVWRRAYGILEGEGFEAWVSLGIPAARVRAYVCAGVTPAEVPGFEQRRASGEDVDGALRAVAALRSAPSAA</sequence>
<comment type="caution">
    <text evidence="1">The sequence shown here is derived from an EMBL/GenBank/DDBJ whole genome shotgun (WGS) entry which is preliminary data.</text>
</comment>
<proteinExistence type="predicted"/>
<organism evidence="1 2">
    <name type="scientific">Oryzihumus leptocrescens</name>
    <dbReference type="NCBI Taxonomy" id="297536"/>
    <lineage>
        <taxon>Bacteria</taxon>
        <taxon>Bacillati</taxon>
        <taxon>Actinomycetota</taxon>
        <taxon>Actinomycetes</taxon>
        <taxon>Micrococcales</taxon>
        <taxon>Intrasporangiaceae</taxon>
        <taxon>Oryzihumus</taxon>
    </lineage>
</organism>